<dbReference type="AlphaFoldDB" id="A0AAE0ZM31"/>
<dbReference type="Proteomes" id="UP001283361">
    <property type="component" value="Unassembled WGS sequence"/>
</dbReference>
<comment type="caution">
    <text evidence="1">The sequence shown here is derived from an EMBL/GenBank/DDBJ whole genome shotgun (WGS) entry which is preliminary data.</text>
</comment>
<sequence length="66" mass="7534">MVTKGERGGRCEEKREWVKLAVYIRVSDDKASNSDSLAGLLRVTLGDITPEMERNINMKPKIDHFK</sequence>
<keyword evidence="2" id="KW-1185">Reference proteome</keyword>
<evidence type="ECO:0000313" key="2">
    <source>
        <dbReference type="Proteomes" id="UP001283361"/>
    </source>
</evidence>
<protein>
    <submittedName>
        <fullName evidence="1">Uncharacterized protein</fullName>
    </submittedName>
</protein>
<proteinExistence type="predicted"/>
<gene>
    <name evidence="1" type="ORF">RRG08_011881</name>
</gene>
<dbReference type="EMBL" id="JAWDGP010003665">
    <property type="protein sequence ID" value="KAK3771968.1"/>
    <property type="molecule type" value="Genomic_DNA"/>
</dbReference>
<name>A0AAE0ZM31_9GAST</name>
<evidence type="ECO:0000313" key="1">
    <source>
        <dbReference type="EMBL" id="KAK3771968.1"/>
    </source>
</evidence>
<accession>A0AAE0ZM31</accession>
<reference evidence="1" key="1">
    <citation type="journal article" date="2023" name="G3 (Bethesda)">
        <title>A reference genome for the long-term kleptoplast-retaining sea slug Elysia crispata morphotype clarki.</title>
        <authorList>
            <person name="Eastman K.E."/>
            <person name="Pendleton A.L."/>
            <person name="Shaikh M.A."/>
            <person name="Suttiyut T."/>
            <person name="Ogas R."/>
            <person name="Tomko P."/>
            <person name="Gavelis G."/>
            <person name="Widhalm J.R."/>
            <person name="Wisecaver J.H."/>
        </authorList>
    </citation>
    <scope>NUCLEOTIDE SEQUENCE</scope>
    <source>
        <strain evidence="1">ECLA1</strain>
    </source>
</reference>
<organism evidence="1 2">
    <name type="scientific">Elysia crispata</name>
    <name type="common">lettuce slug</name>
    <dbReference type="NCBI Taxonomy" id="231223"/>
    <lineage>
        <taxon>Eukaryota</taxon>
        <taxon>Metazoa</taxon>
        <taxon>Spiralia</taxon>
        <taxon>Lophotrochozoa</taxon>
        <taxon>Mollusca</taxon>
        <taxon>Gastropoda</taxon>
        <taxon>Heterobranchia</taxon>
        <taxon>Euthyneura</taxon>
        <taxon>Panpulmonata</taxon>
        <taxon>Sacoglossa</taxon>
        <taxon>Placobranchoidea</taxon>
        <taxon>Plakobranchidae</taxon>
        <taxon>Elysia</taxon>
    </lineage>
</organism>